<keyword evidence="3" id="KW-1185">Reference proteome</keyword>
<evidence type="ECO:0000313" key="3">
    <source>
        <dbReference type="Proteomes" id="UP001205357"/>
    </source>
</evidence>
<reference evidence="2 3" key="1">
    <citation type="submission" date="2022-04" db="EMBL/GenBank/DDBJ databases">
        <title>Proposal of a three novel species of Scandinavium, Scandinavium hiltneri, Scandinavium manionii, Scandinavium tedordense.</title>
        <authorList>
            <person name="Maddock D.W."/>
            <person name="Brady C.L."/>
            <person name="Denman S."/>
            <person name="Arnold D."/>
        </authorList>
    </citation>
    <scope>NUCLEOTIDE SEQUENCE [LARGE SCALE GENOMIC DNA]</scope>
    <source>
        <strain evidence="2 3">H11S7</strain>
    </source>
</reference>
<dbReference type="Pfam" id="PF11726">
    <property type="entry name" value="YagK_YfjJ_C"/>
    <property type="match status" value="1"/>
</dbReference>
<comment type="caution">
    <text evidence="2">The sequence shown here is derived from an EMBL/GenBank/DDBJ whole genome shotgun (WGS) entry which is preliminary data.</text>
</comment>
<accession>A0ABT2E7S1</accession>
<feature type="domain" description="YagK/YfjJ C-terminal" evidence="1">
    <location>
        <begin position="31"/>
        <end position="213"/>
    </location>
</feature>
<protein>
    <submittedName>
        <fullName evidence="2">Inovirus Gp2 family protein</fullName>
    </submittedName>
</protein>
<dbReference type="Proteomes" id="UP001205357">
    <property type="component" value="Unassembled WGS sequence"/>
</dbReference>
<evidence type="ECO:0000259" key="1">
    <source>
        <dbReference type="Pfam" id="PF11726"/>
    </source>
</evidence>
<sequence>MISDIKIDTSAYGPLNKNYSNQIRKTIRNALHEHPRTMLLRIDLHLPDKYITTDLSDSTLMTRFIKSLEAQVKSREIRRRKEGKRVYPCKIRYVWAREFCQDGQKHYHFVLTFNKDEYAYPGPYKPVDGKYSHNLALMIMESWVRALGFMRAPNYRKYYTLVTFPENCYHYINRNRPEPEYIKSCKDALFRALYLAKEYSKHYSSHERSFGCSQY</sequence>
<dbReference type="InterPro" id="IPR057271">
    <property type="entry name" value="YagK_YfjJ_C"/>
</dbReference>
<organism evidence="2 3">
    <name type="scientific">Scandinavium hiltneri</name>
    <dbReference type="NCBI Taxonomy" id="2926519"/>
    <lineage>
        <taxon>Bacteria</taxon>
        <taxon>Pseudomonadati</taxon>
        <taxon>Pseudomonadota</taxon>
        <taxon>Gammaproteobacteria</taxon>
        <taxon>Enterobacterales</taxon>
        <taxon>Enterobacteriaceae</taxon>
        <taxon>Scandinavium</taxon>
    </lineage>
</organism>
<gene>
    <name evidence="2" type="ORF">MUU47_22985</name>
</gene>
<evidence type="ECO:0000313" key="2">
    <source>
        <dbReference type="EMBL" id="MCS2163938.1"/>
    </source>
</evidence>
<proteinExistence type="predicted"/>
<name>A0ABT2E7S1_9ENTR</name>
<dbReference type="RefSeq" id="WP_258990476.1">
    <property type="nucleotide sequence ID" value="NZ_JALIGE010000076.1"/>
</dbReference>
<dbReference type="EMBL" id="JALIGE010000076">
    <property type="protein sequence ID" value="MCS2163938.1"/>
    <property type="molecule type" value="Genomic_DNA"/>
</dbReference>